<dbReference type="InterPro" id="IPR036388">
    <property type="entry name" value="WH-like_DNA-bd_sf"/>
</dbReference>
<proteinExistence type="predicted"/>
<keyword evidence="2" id="KW-0238">DNA-binding</keyword>
<evidence type="ECO:0000313" key="6">
    <source>
        <dbReference type="Proteomes" id="UP001258945"/>
    </source>
</evidence>
<keyword evidence="6" id="KW-1185">Reference proteome</keyword>
<dbReference type="Proteomes" id="UP001258945">
    <property type="component" value="Unassembled WGS sequence"/>
</dbReference>
<dbReference type="PANTHER" id="PTHR43537">
    <property type="entry name" value="TRANSCRIPTIONAL REGULATOR, GNTR FAMILY"/>
    <property type="match status" value="1"/>
</dbReference>
<dbReference type="InterPro" id="IPR008920">
    <property type="entry name" value="TF_FadR/GntR_C"/>
</dbReference>
<reference evidence="5 6" key="1">
    <citation type="journal article" date="2019" name="Microb. Pathog.">
        <title>Comparison of VITEK 2, MALDI-TOF MS, 16S rRNA gene sequencing, and whole-genome sequencing for identification of Roseomonas mucosa.</title>
        <authorList>
            <person name="Rudolph W.W."/>
            <person name="Gunzer F."/>
            <person name="Trauth M."/>
            <person name="Bunk B."/>
            <person name="Bigge R."/>
            <person name="Schrottner P."/>
        </authorList>
    </citation>
    <scope>NUCLEOTIDE SEQUENCE [LARGE SCALE GENOMIC DNA]</scope>
    <source>
        <strain evidence="5 6">DSM 103800</strain>
    </source>
</reference>
<keyword evidence="1" id="KW-0805">Transcription regulation</keyword>
<comment type="caution">
    <text evidence="5">The sequence shown here is derived from an EMBL/GenBank/DDBJ whole genome shotgun (WGS) entry which is preliminary data.</text>
</comment>
<evidence type="ECO:0000259" key="4">
    <source>
        <dbReference type="PROSITE" id="PS50949"/>
    </source>
</evidence>
<gene>
    <name evidence="5" type="ORF">RQ831_19255</name>
</gene>
<dbReference type="Gene3D" id="1.10.10.10">
    <property type="entry name" value="Winged helix-like DNA-binding domain superfamily/Winged helix DNA-binding domain"/>
    <property type="match status" value="2"/>
</dbReference>
<evidence type="ECO:0000256" key="1">
    <source>
        <dbReference type="ARBA" id="ARBA00023015"/>
    </source>
</evidence>
<dbReference type="SUPFAM" id="SSF46785">
    <property type="entry name" value="Winged helix' DNA-binding domain"/>
    <property type="match status" value="2"/>
</dbReference>
<feature type="domain" description="HTH gntR-type" evidence="4">
    <location>
        <begin position="7"/>
        <end position="73"/>
    </location>
</feature>
<dbReference type="EMBL" id="JAVVDO010000046">
    <property type="protein sequence ID" value="MDT8333194.1"/>
    <property type="molecule type" value="Genomic_DNA"/>
</dbReference>
<evidence type="ECO:0000256" key="3">
    <source>
        <dbReference type="ARBA" id="ARBA00023163"/>
    </source>
</evidence>
<dbReference type="RefSeq" id="WP_314284413.1">
    <property type="nucleotide sequence ID" value="NZ_JAVVDO010000046.1"/>
</dbReference>
<evidence type="ECO:0000256" key="2">
    <source>
        <dbReference type="ARBA" id="ARBA00023125"/>
    </source>
</evidence>
<dbReference type="InterPro" id="IPR036390">
    <property type="entry name" value="WH_DNA-bd_sf"/>
</dbReference>
<dbReference type="Gene3D" id="1.20.120.530">
    <property type="entry name" value="GntR ligand-binding domain-like"/>
    <property type="match status" value="1"/>
</dbReference>
<dbReference type="PROSITE" id="PS50949">
    <property type="entry name" value="HTH_GNTR"/>
    <property type="match status" value="1"/>
</dbReference>
<sequence length="293" mass="31845">MSDTGATPLRRNLARNILDLLRERGAAPGERLSRLALAEALGVSRTPVNGALALLEELGAVRTEGRAVRLRSLELDPGSLGAREGETGVARLLVAIARGRADGTVPDEVSERQLAQQFGTGRGVVAQALSQLAEVGVASRNRGHGWRFTAGFASPEERAASYRFRLLIEPAGLLEPGFALPPGFATHMRREHERFLDRAWSDEDAPAFFEINAAFHAGLAEASGNRFIAAAVTQQNRLRALSNFNWRLGPQRVAVSVREHLTILDLLQAGRMARAAEEMRLHLTDAMALKPLR</sequence>
<dbReference type="Pfam" id="PF07729">
    <property type="entry name" value="FCD"/>
    <property type="match status" value="1"/>
</dbReference>
<dbReference type="SUPFAM" id="SSF48008">
    <property type="entry name" value="GntR ligand-binding domain-like"/>
    <property type="match status" value="1"/>
</dbReference>
<dbReference type="PANTHER" id="PTHR43537:SF5">
    <property type="entry name" value="UXU OPERON TRANSCRIPTIONAL REGULATOR"/>
    <property type="match status" value="1"/>
</dbReference>
<dbReference type="SMART" id="SM00345">
    <property type="entry name" value="HTH_GNTR"/>
    <property type="match status" value="2"/>
</dbReference>
<dbReference type="SMART" id="SM00895">
    <property type="entry name" value="FCD"/>
    <property type="match status" value="1"/>
</dbReference>
<organism evidence="5 6">
    <name type="scientific">Roseomonas gilardii</name>
    <dbReference type="NCBI Taxonomy" id="257708"/>
    <lineage>
        <taxon>Bacteria</taxon>
        <taxon>Pseudomonadati</taxon>
        <taxon>Pseudomonadota</taxon>
        <taxon>Alphaproteobacteria</taxon>
        <taxon>Acetobacterales</taxon>
        <taxon>Roseomonadaceae</taxon>
        <taxon>Roseomonas</taxon>
    </lineage>
</organism>
<name>A0ABU3MLF0_9PROT</name>
<dbReference type="InterPro" id="IPR000524">
    <property type="entry name" value="Tscrpt_reg_HTH_GntR"/>
</dbReference>
<keyword evidence="3" id="KW-0804">Transcription</keyword>
<evidence type="ECO:0000313" key="5">
    <source>
        <dbReference type="EMBL" id="MDT8333194.1"/>
    </source>
</evidence>
<dbReference type="InterPro" id="IPR011711">
    <property type="entry name" value="GntR_C"/>
</dbReference>
<accession>A0ABU3MLF0</accession>
<protein>
    <submittedName>
        <fullName evidence="5">GntR family transcriptional regulator</fullName>
    </submittedName>
</protein>
<dbReference type="Pfam" id="PF00392">
    <property type="entry name" value="GntR"/>
    <property type="match status" value="2"/>
</dbReference>